<protein>
    <submittedName>
        <fullName evidence="1">Uncharacterized protein</fullName>
    </submittedName>
</protein>
<evidence type="ECO:0000313" key="1">
    <source>
        <dbReference type="EMBL" id="VUS31750.1"/>
    </source>
</evidence>
<accession>A0A564HEG7</accession>
<proteinExistence type="predicted"/>
<dbReference type="Proteomes" id="UP000317374">
    <property type="component" value="Unassembled WGS sequence"/>
</dbReference>
<evidence type="ECO:0000313" key="2">
    <source>
        <dbReference type="Proteomes" id="UP000317374"/>
    </source>
</evidence>
<sequence length="44" mass="4926">MSFPEAARCACPGYKVLLNRQLQNPDFSGFFITFVTSSPRPSPF</sequence>
<dbReference type="AlphaFoldDB" id="A0A564HEG7"/>
<organism evidence="1 2">
    <name type="scientific">Klebsiella huaxiensis</name>
    <dbReference type="NCBI Taxonomy" id="2153354"/>
    <lineage>
        <taxon>Bacteria</taxon>
        <taxon>Pseudomonadati</taxon>
        <taxon>Pseudomonadota</taxon>
        <taxon>Gammaproteobacteria</taxon>
        <taxon>Enterobacterales</taxon>
        <taxon>Enterobacteriaceae</taxon>
        <taxon>Klebsiella/Raoultella group</taxon>
        <taxon>Klebsiella</taxon>
    </lineage>
</organism>
<gene>
    <name evidence="1" type="ORF">SB6422_04197</name>
</gene>
<reference evidence="1 2" key="1">
    <citation type="submission" date="2019-07" db="EMBL/GenBank/DDBJ databases">
        <authorList>
            <person name="Brisse S."/>
            <person name="Rodrigues C."/>
            <person name="Thorpe H."/>
        </authorList>
    </citation>
    <scope>NUCLEOTIDE SEQUENCE [LARGE SCALE GENOMIC DNA]</scope>
    <source>
        <strain evidence="1">SB6422</strain>
    </source>
</reference>
<name>A0A564HEG7_9ENTR</name>
<dbReference type="EMBL" id="CABGGW010000003">
    <property type="protein sequence ID" value="VUS31750.1"/>
    <property type="molecule type" value="Genomic_DNA"/>
</dbReference>